<dbReference type="SUPFAM" id="SSF81296">
    <property type="entry name" value="E set domains"/>
    <property type="match status" value="1"/>
</dbReference>
<proteinExistence type="inferred from homology"/>
<dbReference type="InterPro" id="IPR011021">
    <property type="entry name" value="Arrestin-like_N"/>
</dbReference>
<dbReference type="OrthoDB" id="7785529at2759"/>
<dbReference type="GO" id="GO:0015031">
    <property type="term" value="P:protein transport"/>
    <property type="evidence" value="ECO:0007669"/>
    <property type="project" value="TreeGrafter"/>
</dbReference>
<dbReference type="Pfam" id="PF00339">
    <property type="entry name" value="Arrestin_N"/>
    <property type="match status" value="1"/>
</dbReference>
<comment type="similarity">
    <text evidence="1">Belongs to the arrestin family.</text>
</comment>
<evidence type="ECO:0000313" key="3">
    <source>
        <dbReference type="EMBL" id="GBP30315.1"/>
    </source>
</evidence>
<feature type="domain" description="Arrestin-like N-terminal" evidence="2">
    <location>
        <begin position="54"/>
        <end position="173"/>
    </location>
</feature>
<dbReference type="PANTHER" id="PTHR11188:SF176">
    <property type="entry name" value="ARRESTIN DOMAIN-CONTAINING PROTEIN 1"/>
    <property type="match status" value="1"/>
</dbReference>
<dbReference type="InterPro" id="IPR014752">
    <property type="entry name" value="Arrestin-like_C"/>
</dbReference>
<keyword evidence="4" id="KW-1185">Reference proteome</keyword>
<evidence type="ECO:0000256" key="1">
    <source>
        <dbReference type="ARBA" id="ARBA00005298"/>
    </source>
</evidence>
<accession>A0A4C1UV54</accession>
<evidence type="ECO:0000259" key="2">
    <source>
        <dbReference type="Pfam" id="PF00339"/>
    </source>
</evidence>
<organism evidence="3 4">
    <name type="scientific">Eumeta variegata</name>
    <name type="common">Bagworm moth</name>
    <name type="synonym">Eumeta japonica</name>
    <dbReference type="NCBI Taxonomy" id="151549"/>
    <lineage>
        <taxon>Eukaryota</taxon>
        <taxon>Metazoa</taxon>
        <taxon>Ecdysozoa</taxon>
        <taxon>Arthropoda</taxon>
        <taxon>Hexapoda</taxon>
        <taxon>Insecta</taxon>
        <taxon>Pterygota</taxon>
        <taxon>Neoptera</taxon>
        <taxon>Endopterygota</taxon>
        <taxon>Lepidoptera</taxon>
        <taxon>Glossata</taxon>
        <taxon>Ditrysia</taxon>
        <taxon>Tineoidea</taxon>
        <taxon>Psychidae</taxon>
        <taxon>Oiketicinae</taxon>
        <taxon>Eumeta</taxon>
    </lineage>
</organism>
<dbReference type="STRING" id="151549.A0A4C1UV54"/>
<protein>
    <submittedName>
        <fullName evidence="3">Arrestin domain-containing protein 17</fullName>
    </submittedName>
</protein>
<dbReference type="AlphaFoldDB" id="A0A4C1UV54"/>
<dbReference type="EMBL" id="BGZK01000231">
    <property type="protein sequence ID" value="GBP30315.1"/>
    <property type="molecule type" value="Genomic_DNA"/>
</dbReference>
<dbReference type="InterPro" id="IPR050357">
    <property type="entry name" value="Arrestin_domain-protein"/>
</dbReference>
<gene>
    <name evidence="3" type="primary">arrd-17</name>
    <name evidence="3" type="ORF">EVAR_27929_1</name>
</gene>
<evidence type="ECO:0000313" key="4">
    <source>
        <dbReference type="Proteomes" id="UP000299102"/>
    </source>
</evidence>
<dbReference type="GO" id="GO:0005737">
    <property type="term" value="C:cytoplasm"/>
    <property type="evidence" value="ECO:0007669"/>
    <property type="project" value="TreeGrafter"/>
</dbReference>
<reference evidence="3 4" key="1">
    <citation type="journal article" date="2019" name="Commun. Biol.">
        <title>The bagworm genome reveals a unique fibroin gene that provides high tensile strength.</title>
        <authorList>
            <person name="Kono N."/>
            <person name="Nakamura H."/>
            <person name="Ohtoshi R."/>
            <person name="Tomita M."/>
            <person name="Numata K."/>
            <person name="Arakawa K."/>
        </authorList>
    </citation>
    <scope>NUCLEOTIDE SEQUENCE [LARGE SCALE GENOMIC DNA]</scope>
</reference>
<name>A0A4C1UV54_EUMVA</name>
<sequence length="202" mass="22701">MSSKVGYDSKVGSTPGALPASWEEVGYLMGGGCGLIRRGLTTGILTHLTKRQAETTTLRIYVKIKGFAHVHWGTRHSKVVDGKTKSCTVNHDAHEDYFYMKQYLVGDEHGEHHLEAGDYSFDFQCVIPAHCPSSFEHKYGHIRYEIKIVLERASKFDHEKKVSIKVISPLDLNQDPYCKHGEPSNLFSNFNFLLLGENGLTT</sequence>
<dbReference type="PANTHER" id="PTHR11188">
    <property type="entry name" value="ARRESTIN DOMAIN CONTAINING PROTEIN"/>
    <property type="match status" value="1"/>
</dbReference>
<dbReference type="Gene3D" id="2.60.40.640">
    <property type="match status" value="1"/>
</dbReference>
<dbReference type="InterPro" id="IPR014756">
    <property type="entry name" value="Ig_E-set"/>
</dbReference>
<dbReference type="Proteomes" id="UP000299102">
    <property type="component" value="Unassembled WGS sequence"/>
</dbReference>
<comment type="caution">
    <text evidence="3">The sequence shown here is derived from an EMBL/GenBank/DDBJ whole genome shotgun (WGS) entry which is preliminary data.</text>
</comment>